<dbReference type="Proteomes" id="UP001595904">
    <property type="component" value="Unassembled WGS sequence"/>
</dbReference>
<evidence type="ECO:0000313" key="5">
    <source>
        <dbReference type="Proteomes" id="UP001595904"/>
    </source>
</evidence>
<dbReference type="EMBL" id="JBHSDU010000003">
    <property type="protein sequence ID" value="MFC4309621.1"/>
    <property type="molecule type" value="Genomic_DNA"/>
</dbReference>
<proteinExistence type="predicted"/>
<reference evidence="5" key="1">
    <citation type="journal article" date="2019" name="Int. J. Syst. Evol. Microbiol.">
        <title>The Global Catalogue of Microorganisms (GCM) 10K type strain sequencing project: providing services to taxonomists for standard genome sequencing and annotation.</title>
        <authorList>
            <consortium name="The Broad Institute Genomics Platform"/>
            <consortium name="The Broad Institute Genome Sequencing Center for Infectious Disease"/>
            <person name="Wu L."/>
            <person name="Ma J."/>
        </authorList>
    </citation>
    <scope>NUCLEOTIDE SEQUENCE [LARGE SCALE GENOMIC DNA]</scope>
    <source>
        <strain evidence="5">CGMCC 1.10759</strain>
    </source>
</reference>
<sequence length="438" mass="47277">MFILIADDSTSLPAPPPGALKIDLRNDPEQSGAVADSLGLALLHQGRVEDGKKLIEKGLEIRRAFFGADHPETARSLNSHACALRQSGDAVAAEVEVRKSLSINSRVFGGNSYPVALNLNELAVTQLQLGQFVAAEQSAQSGLNILEALHLECTDPNVSRLLDALGRVQQTRGNYERAAEIYTKVLDLDLRQVGYRHLKYALHLLNFATVKAGAGKLQEAKDDMANAVRIIREDVQEPCHPDLVDVLANLGSVLRAMGDLQGAKGVLQEALELNIKVRDRKHPYVGNDHARIGRVTYDLKDFAGAAGSFRAALAIYDHNVKEGHLPARHAFIAEAQAWLGRSLVETEGGAEEAEKLTRAALPTWEAELGERSVEFAITSAVLGRALYLLDNSSAEARERLSKAYPIVVAARGAESPVAKLILSWLQAADGSSSCTNGH</sequence>
<dbReference type="SMART" id="SM00028">
    <property type="entry name" value="TPR"/>
    <property type="match status" value="6"/>
</dbReference>
<dbReference type="SUPFAM" id="SSF48452">
    <property type="entry name" value="TPR-like"/>
    <property type="match status" value="3"/>
</dbReference>
<dbReference type="Pfam" id="PF13176">
    <property type="entry name" value="TPR_7"/>
    <property type="match status" value="1"/>
</dbReference>
<accession>A0ABV8SQG5</accession>
<dbReference type="Gene3D" id="1.25.40.10">
    <property type="entry name" value="Tetratricopeptide repeat domain"/>
    <property type="match status" value="2"/>
</dbReference>
<evidence type="ECO:0000256" key="1">
    <source>
        <dbReference type="ARBA" id="ARBA00022737"/>
    </source>
</evidence>
<dbReference type="InterPro" id="IPR019734">
    <property type="entry name" value="TPR_rpt"/>
</dbReference>
<keyword evidence="2 3" id="KW-0802">TPR repeat</keyword>
<dbReference type="InterPro" id="IPR011990">
    <property type="entry name" value="TPR-like_helical_dom_sf"/>
</dbReference>
<keyword evidence="1" id="KW-0677">Repeat</keyword>
<feature type="repeat" description="TPR" evidence="3">
    <location>
        <begin position="159"/>
        <end position="192"/>
    </location>
</feature>
<dbReference type="PANTHER" id="PTHR45641:SF19">
    <property type="entry name" value="NEPHROCYSTIN-3"/>
    <property type="match status" value="1"/>
</dbReference>
<evidence type="ECO:0000256" key="3">
    <source>
        <dbReference type="PROSITE-ProRule" id="PRU00339"/>
    </source>
</evidence>
<dbReference type="PANTHER" id="PTHR45641">
    <property type="entry name" value="TETRATRICOPEPTIDE REPEAT PROTEIN (AFU_ORTHOLOGUE AFUA_6G03870)"/>
    <property type="match status" value="1"/>
</dbReference>
<dbReference type="RefSeq" id="WP_380596661.1">
    <property type="nucleotide sequence ID" value="NZ_JBHSDU010000003.1"/>
</dbReference>
<organism evidence="4 5">
    <name type="scientific">Steroidobacter flavus</name>
    <dbReference type="NCBI Taxonomy" id="1842136"/>
    <lineage>
        <taxon>Bacteria</taxon>
        <taxon>Pseudomonadati</taxon>
        <taxon>Pseudomonadota</taxon>
        <taxon>Gammaproteobacteria</taxon>
        <taxon>Steroidobacterales</taxon>
        <taxon>Steroidobacteraceae</taxon>
        <taxon>Steroidobacter</taxon>
    </lineage>
</organism>
<dbReference type="PROSITE" id="PS50005">
    <property type="entry name" value="TPR"/>
    <property type="match status" value="1"/>
</dbReference>
<protein>
    <submittedName>
        <fullName evidence="4">Tetratricopeptide repeat protein</fullName>
    </submittedName>
</protein>
<keyword evidence="5" id="KW-1185">Reference proteome</keyword>
<gene>
    <name evidence="4" type="ORF">ACFPN2_11070</name>
</gene>
<dbReference type="Pfam" id="PF13424">
    <property type="entry name" value="TPR_12"/>
    <property type="match status" value="2"/>
</dbReference>
<evidence type="ECO:0000256" key="2">
    <source>
        <dbReference type="ARBA" id="ARBA00022803"/>
    </source>
</evidence>
<comment type="caution">
    <text evidence="4">The sequence shown here is derived from an EMBL/GenBank/DDBJ whole genome shotgun (WGS) entry which is preliminary data.</text>
</comment>
<evidence type="ECO:0000313" key="4">
    <source>
        <dbReference type="EMBL" id="MFC4309621.1"/>
    </source>
</evidence>
<name>A0ABV8SQG5_9GAMM</name>